<proteinExistence type="predicted"/>
<dbReference type="Gene3D" id="3.40.50.1820">
    <property type="entry name" value="alpha/beta hydrolase"/>
    <property type="match status" value="1"/>
</dbReference>
<evidence type="ECO:0000313" key="2">
    <source>
        <dbReference type="EMBL" id="HIV61638.1"/>
    </source>
</evidence>
<dbReference type="SUPFAM" id="SSF53474">
    <property type="entry name" value="alpha/beta-Hydrolases"/>
    <property type="match status" value="1"/>
</dbReference>
<dbReference type="Proteomes" id="UP000886808">
    <property type="component" value="Unassembled WGS sequence"/>
</dbReference>
<dbReference type="InterPro" id="IPR022742">
    <property type="entry name" value="Hydrolase_4"/>
</dbReference>
<dbReference type="GO" id="GO:0016787">
    <property type="term" value="F:hydrolase activity"/>
    <property type="evidence" value="ECO:0007669"/>
    <property type="project" value="UniProtKB-KW"/>
</dbReference>
<gene>
    <name evidence="2" type="ORF">H9746_02145</name>
</gene>
<dbReference type="PANTHER" id="PTHR11614">
    <property type="entry name" value="PHOSPHOLIPASE-RELATED"/>
    <property type="match status" value="1"/>
</dbReference>
<evidence type="ECO:0000259" key="1">
    <source>
        <dbReference type="Pfam" id="PF12146"/>
    </source>
</evidence>
<dbReference type="InterPro" id="IPR029058">
    <property type="entry name" value="AB_hydrolase_fold"/>
</dbReference>
<keyword evidence="2" id="KW-0378">Hydrolase</keyword>
<dbReference type="InterPro" id="IPR051044">
    <property type="entry name" value="MAG_DAG_Lipase"/>
</dbReference>
<reference evidence="2" key="2">
    <citation type="submission" date="2021-04" db="EMBL/GenBank/DDBJ databases">
        <authorList>
            <person name="Gilroy R."/>
        </authorList>
    </citation>
    <scope>NUCLEOTIDE SEQUENCE</scope>
    <source>
        <strain evidence="2">CHK193-4272</strain>
    </source>
</reference>
<dbReference type="AlphaFoldDB" id="A0A9D1PGF1"/>
<protein>
    <submittedName>
        <fullName evidence="2">Alpha/beta hydrolase</fullName>
    </submittedName>
</protein>
<reference evidence="2" key="1">
    <citation type="journal article" date="2021" name="PeerJ">
        <title>Extensive microbial diversity within the chicken gut microbiome revealed by metagenomics and culture.</title>
        <authorList>
            <person name="Gilroy R."/>
            <person name="Ravi A."/>
            <person name="Getino M."/>
            <person name="Pursley I."/>
            <person name="Horton D.L."/>
            <person name="Alikhan N.F."/>
            <person name="Baker D."/>
            <person name="Gharbi K."/>
            <person name="Hall N."/>
            <person name="Watson M."/>
            <person name="Adriaenssens E.M."/>
            <person name="Foster-Nyarko E."/>
            <person name="Jarju S."/>
            <person name="Secka A."/>
            <person name="Antonio M."/>
            <person name="Oren A."/>
            <person name="Chaudhuri R.R."/>
            <person name="La Ragione R."/>
            <person name="Hildebrand F."/>
            <person name="Pallen M.J."/>
        </authorList>
    </citation>
    <scope>NUCLEOTIDE SEQUENCE</scope>
    <source>
        <strain evidence="2">CHK193-4272</strain>
    </source>
</reference>
<dbReference type="EMBL" id="DXIE01000016">
    <property type="protein sequence ID" value="HIV61638.1"/>
    <property type="molecule type" value="Genomic_DNA"/>
</dbReference>
<dbReference type="Pfam" id="PF12146">
    <property type="entry name" value="Hydrolase_4"/>
    <property type="match status" value="1"/>
</dbReference>
<name>A0A9D1PGF1_9FIRM</name>
<organism evidence="2 3">
    <name type="scientific">Candidatus Butyricicoccus avistercoris</name>
    <dbReference type="NCBI Taxonomy" id="2838518"/>
    <lineage>
        <taxon>Bacteria</taxon>
        <taxon>Bacillati</taxon>
        <taxon>Bacillota</taxon>
        <taxon>Clostridia</taxon>
        <taxon>Eubacteriales</taxon>
        <taxon>Butyricicoccaceae</taxon>
        <taxon>Butyricicoccus</taxon>
    </lineage>
</organism>
<accession>A0A9D1PGF1</accession>
<comment type="caution">
    <text evidence="2">The sequence shown here is derived from an EMBL/GenBank/DDBJ whole genome shotgun (WGS) entry which is preliminary data.</text>
</comment>
<sequence length="317" mass="35772">MNIKCTQNIFKSSNDVSSITYYILTPEDVEIRGVIQIAHGMCDYFSRYTVFAKYLCSLGFIVCGNDHLGHGASVSRETELGFFAPKNGWSCLVDDMKKLTDIMKARYPDLPFYLFGHSMGSLLARLYLPLYGKDIQGCILCGTVGPVPFARTGIRLADSVVHTKGMTYRSAFLSKMTFNNFNKKISQPNSMFAWLSRDKNTVELFQSDNKCNFVFTATGFRDLFTLVQKSNHVRCFRTTPHDVPILLIAGDKDPVGSYGDGVRTVARMYRAAGQKDVDVIFYKDGRHEILNELNHLDVFGDVSRWIEDHLPTKNESA</sequence>
<evidence type="ECO:0000313" key="3">
    <source>
        <dbReference type="Proteomes" id="UP000886808"/>
    </source>
</evidence>
<feature type="domain" description="Serine aminopeptidase S33" evidence="1">
    <location>
        <begin position="30"/>
        <end position="293"/>
    </location>
</feature>